<dbReference type="PANTHER" id="PTHR43124">
    <property type="entry name" value="PURINE EFFLUX PUMP PBUE"/>
    <property type="match status" value="1"/>
</dbReference>
<feature type="transmembrane region" description="Helical" evidence="6">
    <location>
        <begin position="138"/>
        <end position="157"/>
    </location>
</feature>
<evidence type="ECO:0000256" key="1">
    <source>
        <dbReference type="ARBA" id="ARBA00004651"/>
    </source>
</evidence>
<evidence type="ECO:0000256" key="6">
    <source>
        <dbReference type="SAM" id="Phobius"/>
    </source>
</evidence>
<dbReference type="EMBL" id="CP092900">
    <property type="protein sequence ID" value="UTC24590.1"/>
    <property type="molecule type" value="Genomic_DNA"/>
</dbReference>
<gene>
    <name evidence="8" type="ORF">MMH89_00215</name>
</gene>
<feature type="transmembrane region" description="Helical" evidence="6">
    <location>
        <begin position="291"/>
        <end position="311"/>
    </location>
</feature>
<dbReference type="PROSITE" id="PS50850">
    <property type="entry name" value="MFS"/>
    <property type="match status" value="1"/>
</dbReference>
<feature type="transmembrane region" description="Helical" evidence="6">
    <location>
        <begin position="391"/>
        <end position="410"/>
    </location>
</feature>
<evidence type="ECO:0000313" key="9">
    <source>
        <dbReference type="Proteomes" id="UP001055955"/>
    </source>
</evidence>
<evidence type="ECO:0000256" key="3">
    <source>
        <dbReference type="ARBA" id="ARBA00022692"/>
    </source>
</evidence>
<evidence type="ECO:0000259" key="7">
    <source>
        <dbReference type="PROSITE" id="PS50850"/>
    </source>
</evidence>
<dbReference type="RefSeq" id="WP_258568374.1">
    <property type="nucleotide sequence ID" value="NZ_CP092900.1"/>
</dbReference>
<dbReference type="InterPro" id="IPR020846">
    <property type="entry name" value="MFS_dom"/>
</dbReference>
<dbReference type="InterPro" id="IPR011701">
    <property type="entry name" value="MFS"/>
</dbReference>
<accession>A0ABY5DKA7</accession>
<protein>
    <submittedName>
        <fullName evidence="8">MFS transporter</fullName>
    </submittedName>
</protein>
<dbReference type="CDD" id="cd06174">
    <property type="entry name" value="MFS"/>
    <property type="match status" value="1"/>
</dbReference>
<sequence>MRSNTLTKLTYDSIKPWVVCLSAGLFFFYDFIQLNAFNALNPHVSAAFGLSAIQVGYLSSIYLVATVCMLPFSGALLDRFSTRKVILNAMGICIFSTLLFAISPNILVAAIARFLCGASTAFCFLSCIMLATRWFKTTSLAMVTGIIVTMAMVGGMMSQSPLALLIAKYGWRNVLILDGLLGVALLYVMYCNIEDQPENYQAPEKSQESFHTSYRKAMRNPQNLICGTYTALMNLFVFIFGAVWGINYLQTVYKLPLTTASNIAMVLFLGVIVGSPLAGKISDTIKKRKEPMVYGALLSLGLSLFLFSSTLSVHQLYLIFFLLGLTTSTQIIIYPTIFESNPPSLTGTCEALAAVVIMSAGAIFQPFFGFLMEQHASTHLHTAYTAADYQAAYWILPATLFVSLILSLTIKETNCKPIWKSQDTKGS</sequence>
<feature type="domain" description="Major facilitator superfamily (MFS) profile" evidence="7">
    <location>
        <begin position="19"/>
        <end position="415"/>
    </location>
</feature>
<keyword evidence="9" id="KW-1185">Reference proteome</keyword>
<keyword evidence="2" id="KW-1003">Cell membrane</keyword>
<keyword evidence="3 6" id="KW-0812">Transmembrane</keyword>
<feature type="transmembrane region" description="Helical" evidence="6">
    <location>
        <begin position="224"/>
        <end position="247"/>
    </location>
</feature>
<feature type="transmembrane region" description="Helical" evidence="6">
    <location>
        <begin position="52"/>
        <end position="73"/>
    </location>
</feature>
<feature type="transmembrane region" description="Helical" evidence="6">
    <location>
        <begin position="108"/>
        <end position="131"/>
    </location>
</feature>
<proteinExistence type="predicted"/>
<dbReference type="PANTHER" id="PTHR43124:SF3">
    <property type="entry name" value="CHLORAMPHENICOL EFFLUX PUMP RV0191"/>
    <property type="match status" value="1"/>
</dbReference>
<dbReference type="InterPro" id="IPR050189">
    <property type="entry name" value="MFS_Efflux_Transporters"/>
</dbReference>
<feature type="transmembrane region" description="Helical" evidence="6">
    <location>
        <begin position="317"/>
        <end position="337"/>
    </location>
</feature>
<dbReference type="SUPFAM" id="SSF103473">
    <property type="entry name" value="MFS general substrate transporter"/>
    <property type="match status" value="1"/>
</dbReference>
<feature type="transmembrane region" description="Helical" evidence="6">
    <location>
        <begin position="12"/>
        <end position="32"/>
    </location>
</feature>
<organism evidence="8 9">
    <name type="scientific">Candidatus Comchoanobacter bicostacola</name>
    <dbReference type="NCBI Taxonomy" id="2919598"/>
    <lineage>
        <taxon>Bacteria</taxon>
        <taxon>Pseudomonadati</taxon>
        <taxon>Pseudomonadota</taxon>
        <taxon>Gammaproteobacteria</taxon>
        <taxon>Candidatus Comchoanobacterales</taxon>
        <taxon>Candidatus Comchoanobacteraceae</taxon>
        <taxon>Candidatus Comchoanobacter</taxon>
    </lineage>
</organism>
<feature type="transmembrane region" description="Helical" evidence="6">
    <location>
        <begin position="169"/>
        <end position="190"/>
    </location>
</feature>
<feature type="transmembrane region" description="Helical" evidence="6">
    <location>
        <begin position="349"/>
        <end position="371"/>
    </location>
</feature>
<feature type="transmembrane region" description="Helical" evidence="6">
    <location>
        <begin position="259"/>
        <end position="279"/>
    </location>
</feature>
<dbReference type="InterPro" id="IPR036259">
    <property type="entry name" value="MFS_trans_sf"/>
</dbReference>
<dbReference type="Proteomes" id="UP001055955">
    <property type="component" value="Chromosome"/>
</dbReference>
<reference evidence="8 9" key="1">
    <citation type="journal article" date="2022" name="Nat. Microbiol.">
        <title>The microbiome of a bacterivorous marine choanoflagellate contains a resource-demanding obligate bacterial associate.</title>
        <authorList>
            <person name="Needham D.M."/>
            <person name="Poirier C."/>
            <person name="Bachy C."/>
            <person name="George E.E."/>
            <person name="Wilken S."/>
            <person name="Yung C.C.M."/>
            <person name="Limardo A.J."/>
            <person name="Morando M."/>
            <person name="Sudek L."/>
            <person name="Malmstrom R.R."/>
            <person name="Keeling P.J."/>
            <person name="Santoro A.E."/>
            <person name="Worden A.Z."/>
        </authorList>
    </citation>
    <scope>NUCLEOTIDE SEQUENCE [LARGE SCALE GENOMIC DNA]</scope>
    <source>
        <strain evidence="8 9">Comchoano-1</strain>
    </source>
</reference>
<comment type="subcellular location">
    <subcellularLocation>
        <location evidence="1">Cell membrane</location>
        <topology evidence="1">Multi-pass membrane protein</topology>
    </subcellularLocation>
</comment>
<evidence type="ECO:0000256" key="2">
    <source>
        <dbReference type="ARBA" id="ARBA00022475"/>
    </source>
</evidence>
<keyword evidence="4 6" id="KW-1133">Transmembrane helix</keyword>
<feature type="transmembrane region" description="Helical" evidence="6">
    <location>
        <begin position="85"/>
        <end position="102"/>
    </location>
</feature>
<evidence type="ECO:0000256" key="4">
    <source>
        <dbReference type="ARBA" id="ARBA00022989"/>
    </source>
</evidence>
<dbReference type="Pfam" id="PF07690">
    <property type="entry name" value="MFS_1"/>
    <property type="match status" value="1"/>
</dbReference>
<evidence type="ECO:0000256" key="5">
    <source>
        <dbReference type="ARBA" id="ARBA00023136"/>
    </source>
</evidence>
<evidence type="ECO:0000313" key="8">
    <source>
        <dbReference type="EMBL" id="UTC24590.1"/>
    </source>
</evidence>
<dbReference type="Gene3D" id="1.20.1250.20">
    <property type="entry name" value="MFS general substrate transporter like domains"/>
    <property type="match status" value="2"/>
</dbReference>
<keyword evidence="5 6" id="KW-0472">Membrane</keyword>
<name>A0ABY5DKA7_9GAMM</name>